<evidence type="ECO:0000256" key="2">
    <source>
        <dbReference type="SAM" id="Phobius"/>
    </source>
</evidence>
<proteinExistence type="predicted"/>
<evidence type="ECO:0000313" key="3">
    <source>
        <dbReference type="EMBL" id="MBC8569051.1"/>
    </source>
</evidence>
<feature type="compositionally biased region" description="Low complexity" evidence="1">
    <location>
        <begin position="278"/>
        <end position="287"/>
    </location>
</feature>
<feature type="compositionally biased region" description="Low complexity" evidence="1">
    <location>
        <begin position="234"/>
        <end position="245"/>
    </location>
</feature>
<keyword evidence="2" id="KW-1133">Transmembrane helix</keyword>
<feature type="compositionally biased region" description="Polar residues" evidence="1">
    <location>
        <begin position="246"/>
        <end position="256"/>
    </location>
</feature>
<evidence type="ECO:0000313" key="4">
    <source>
        <dbReference type="Proteomes" id="UP000610862"/>
    </source>
</evidence>
<organism evidence="3 4">
    <name type="scientific">Lentihominibacter hominis</name>
    <dbReference type="NCBI Taxonomy" id="2763645"/>
    <lineage>
        <taxon>Bacteria</taxon>
        <taxon>Bacillati</taxon>
        <taxon>Bacillota</taxon>
        <taxon>Clostridia</taxon>
        <taxon>Peptostreptococcales</taxon>
        <taxon>Anaerovoracaceae</taxon>
        <taxon>Lentihominibacter</taxon>
    </lineage>
</organism>
<dbReference type="Proteomes" id="UP000610862">
    <property type="component" value="Unassembled WGS sequence"/>
</dbReference>
<keyword evidence="2" id="KW-0812">Transmembrane</keyword>
<feature type="transmembrane region" description="Helical" evidence="2">
    <location>
        <begin position="7"/>
        <end position="27"/>
    </location>
</feature>
<accession>A0A926EBQ5</accession>
<gene>
    <name evidence="3" type="ORF">H8692_09815</name>
</gene>
<dbReference type="InterPro" id="IPR013783">
    <property type="entry name" value="Ig-like_fold"/>
</dbReference>
<dbReference type="AlphaFoldDB" id="A0A926EBQ5"/>
<dbReference type="EMBL" id="JACRTA010000003">
    <property type="protein sequence ID" value="MBC8569051.1"/>
    <property type="molecule type" value="Genomic_DNA"/>
</dbReference>
<name>A0A926EBQ5_9FIRM</name>
<evidence type="ECO:0000256" key="1">
    <source>
        <dbReference type="SAM" id="MobiDB-lite"/>
    </source>
</evidence>
<keyword evidence="2" id="KW-0472">Membrane</keyword>
<feature type="region of interest" description="Disordered" evidence="1">
    <location>
        <begin position="212"/>
        <end position="293"/>
    </location>
</feature>
<sequence length="293" mass="31948">MSKAKKIIIFVALLDILVVCGIAAVFWTNHNKQLELKTKKLDVEYGELISKDASDYLKKSVDKKIINKTKVTYTRNPVKGKKYDKVGKYTVKLSYKDEVAKVKVTVKDTTKPKFNNINEFHSIEGVEITWGDYIKAEDLAKVEIDIDASSVNINTEGEYTLKATAKDENGNEQKKDIKVIVNEKPSNMSGHFINVDEQTGIVTVSVVADDGSTISRTNNSTTGNGVSGNGFSGGSSSQNSSNDTTEGTNSSEDNPSQEPPETNDPTEPPATDDPTEPPATDESTEPSVMDESI</sequence>
<feature type="compositionally biased region" description="Low complexity" evidence="1">
    <location>
        <begin position="212"/>
        <end position="224"/>
    </location>
</feature>
<evidence type="ECO:0008006" key="5">
    <source>
        <dbReference type="Google" id="ProtNLM"/>
    </source>
</evidence>
<dbReference type="RefSeq" id="WP_187525606.1">
    <property type="nucleotide sequence ID" value="NZ_JACRTA010000003.1"/>
</dbReference>
<dbReference type="Gene3D" id="2.60.40.10">
    <property type="entry name" value="Immunoglobulins"/>
    <property type="match status" value="1"/>
</dbReference>
<keyword evidence="4" id="KW-1185">Reference proteome</keyword>
<comment type="caution">
    <text evidence="3">The sequence shown here is derived from an EMBL/GenBank/DDBJ whole genome shotgun (WGS) entry which is preliminary data.</text>
</comment>
<protein>
    <recommendedName>
        <fullName evidence="5">DUF5011 domain-containing protein</fullName>
    </recommendedName>
</protein>
<reference evidence="3" key="1">
    <citation type="submission" date="2020-08" db="EMBL/GenBank/DDBJ databases">
        <title>Genome public.</title>
        <authorList>
            <person name="Liu C."/>
            <person name="Sun Q."/>
        </authorList>
    </citation>
    <scope>NUCLEOTIDE SEQUENCE</scope>
    <source>
        <strain evidence="3">NSJ-24</strain>
    </source>
</reference>